<organism evidence="1 2">
    <name type="scientific">Candidatus Kaiserbacteria bacterium RIFCSPHIGHO2_02_FULL_50_50</name>
    <dbReference type="NCBI Taxonomy" id="1798492"/>
    <lineage>
        <taxon>Bacteria</taxon>
        <taxon>Candidatus Kaiseribacteriota</taxon>
    </lineage>
</organism>
<dbReference type="Proteomes" id="UP000178794">
    <property type="component" value="Unassembled WGS sequence"/>
</dbReference>
<evidence type="ECO:0000313" key="1">
    <source>
        <dbReference type="EMBL" id="OGG60033.1"/>
    </source>
</evidence>
<evidence type="ECO:0000313" key="2">
    <source>
        <dbReference type="Proteomes" id="UP000178794"/>
    </source>
</evidence>
<sequence>MNSVRGMLLIEVLLAIAFMAALVAIGTQVTLVSLSSTTASEEKDVAHRLAREMLEGARLASMSDWHSLAYVSRAGVYHATTTASSSWAIAGGVESRTVGSHTYTSSFHVASTSRDFATHNLEESYDAAHDDPSTLKVTATVSSDRSGAVTLIEYITRWHNVTCAQTEWNTLDVGATESASQNCTGASYTETVAFPAGTVETTGGTILLAP</sequence>
<protein>
    <submittedName>
        <fullName evidence="1">Uncharacterized protein</fullName>
    </submittedName>
</protein>
<comment type="caution">
    <text evidence="1">The sequence shown here is derived from an EMBL/GenBank/DDBJ whole genome shotgun (WGS) entry which is preliminary data.</text>
</comment>
<reference evidence="1 2" key="1">
    <citation type="journal article" date="2016" name="Nat. Commun.">
        <title>Thousands of microbial genomes shed light on interconnected biogeochemical processes in an aquifer system.</title>
        <authorList>
            <person name="Anantharaman K."/>
            <person name="Brown C.T."/>
            <person name="Hug L.A."/>
            <person name="Sharon I."/>
            <person name="Castelle C.J."/>
            <person name="Probst A.J."/>
            <person name="Thomas B.C."/>
            <person name="Singh A."/>
            <person name="Wilkins M.J."/>
            <person name="Karaoz U."/>
            <person name="Brodie E.L."/>
            <person name="Williams K.H."/>
            <person name="Hubbard S.S."/>
            <person name="Banfield J.F."/>
        </authorList>
    </citation>
    <scope>NUCLEOTIDE SEQUENCE [LARGE SCALE GENOMIC DNA]</scope>
</reference>
<name>A0A1F6DF24_9BACT</name>
<proteinExistence type="predicted"/>
<dbReference type="EMBL" id="MFLF01000011">
    <property type="protein sequence ID" value="OGG60033.1"/>
    <property type="molecule type" value="Genomic_DNA"/>
</dbReference>
<accession>A0A1F6DF24</accession>
<dbReference type="AlphaFoldDB" id="A0A1F6DF24"/>
<gene>
    <name evidence="1" type="ORF">A3C89_03975</name>
</gene>
<dbReference type="STRING" id="1798492.A3C89_03975"/>